<feature type="transmembrane region" description="Helical" evidence="1">
    <location>
        <begin position="6"/>
        <end position="24"/>
    </location>
</feature>
<keyword evidence="1" id="KW-1133">Transmembrane helix</keyword>
<keyword evidence="1" id="KW-0472">Membrane</keyword>
<accession>A0A0F9G8H0</accession>
<organism evidence="2">
    <name type="scientific">marine sediment metagenome</name>
    <dbReference type="NCBI Taxonomy" id="412755"/>
    <lineage>
        <taxon>unclassified sequences</taxon>
        <taxon>metagenomes</taxon>
        <taxon>ecological metagenomes</taxon>
    </lineage>
</organism>
<dbReference type="AlphaFoldDB" id="A0A0F9G8H0"/>
<reference evidence="2" key="1">
    <citation type="journal article" date="2015" name="Nature">
        <title>Complex archaea that bridge the gap between prokaryotes and eukaryotes.</title>
        <authorList>
            <person name="Spang A."/>
            <person name="Saw J.H."/>
            <person name="Jorgensen S.L."/>
            <person name="Zaremba-Niedzwiedzka K."/>
            <person name="Martijn J."/>
            <person name="Lind A.E."/>
            <person name="van Eijk R."/>
            <person name="Schleper C."/>
            <person name="Guy L."/>
            <person name="Ettema T.J."/>
        </authorList>
    </citation>
    <scope>NUCLEOTIDE SEQUENCE</scope>
</reference>
<dbReference type="EMBL" id="LAZR01018777">
    <property type="protein sequence ID" value="KKL95053.1"/>
    <property type="molecule type" value="Genomic_DNA"/>
</dbReference>
<evidence type="ECO:0000256" key="1">
    <source>
        <dbReference type="SAM" id="Phobius"/>
    </source>
</evidence>
<protein>
    <submittedName>
        <fullName evidence="2">Uncharacterized protein</fullName>
    </submittedName>
</protein>
<evidence type="ECO:0000313" key="2">
    <source>
        <dbReference type="EMBL" id="KKL95053.1"/>
    </source>
</evidence>
<comment type="caution">
    <text evidence="2">The sequence shown here is derived from an EMBL/GenBank/DDBJ whole genome shotgun (WGS) entry which is preliminary data.</text>
</comment>
<sequence length="86" mass="9450">MNKKEILKTVSIIILVIVIILLIIPGEYTKVSENSFAKGYNDGYIDGQIALINKQSETGNIFLVYNNSIEQFALRALCSLGVSNNG</sequence>
<proteinExistence type="predicted"/>
<name>A0A0F9G8H0_9ZZZZ</name>
<keyword evidence="1" id="KW-0812">Transmembrane</keyword>
<gene>
    <name evidence="2" type="ORF">LCGC14_1858430</name>
</gene>